<evidence type="ECO:0000256" key="2">
    <source>
        <dbReference type="SAM" id="SignalP"/>
    </source>
</evidence>
<dbReference type="EMBL" id="GBRH01221521">
    <property type="protein sequence ID" value="JAD76374.1"/>
    <property type="molecule type" value="Transcribed_RNA"/>
</dbReference>
<accession>A0A0A9CJ79</accession>
<evidence type="ECO:0000259" key="3">
    <source>
        <dbReference type="Pfam" id="PF26168"/>
    </source>
</evidence>
<organism evidence="4">
    <name type="scientific">Arundo donax</name>
    <name type="common">Giant reed</name>
    <name type="synonym">Donax arundinaceus</name>
    <dbReference type="NCBI Taxonomy" id="35708"/>
    <lineage>
        <taxon>Eukaryota</taxon>
        <taxon>Viridiplantae</taxon>
        <taxon>Streptophyta</taxon>
        <taxon>Embryophyta</taxon>
        <taxon>Tracheophyta</taxon>
        <taxon>Spermatophyta</taxon>
        <taxon>Magnoliopsida</taxon>
        <taxon>Liliopsida</taxon>
        <taxon>Poales</taxon>
        <taxon>Poaceae</taxon>
        <taxon>PACMAD clade</taxon>
        <taxon>Arundinoideae</taxon>
        <taxon>Arundineae</taxon>
        <taxon>Arundo</taxon>
    </lineage>
</organism>
<reference evidence="4" key="2">
    <citation type="journal article" date="2015" name="Data Brief">
        <title>Shoot transcriptome of the giant reed, Arundo donax.</title>
        <authorList>
            <person name="Barrero R.A."/>
            <person name="Guerrero F.D."/>
            <person name="Moolhuijzen P."/>
            <person name="Goolsby J.A."/>
            <person name="Tidwell J."/>
            <person name="Bellgard S.E."/>
            <person name="Bellgard M.I."/>
        </authorList>
    </citation>
    <scope>NUCLEOTIDE SEQUENCE</scope>
    <source>
        <tissue evidence="4">Shoot tissue taken approximately 20 cm above the soil surface</tissue>
    </source>
</reference>
<sequence>MLQSFSAMGHLKQLLHLSLQLASWVLLVHFPALEPHLQDACPVCTARAWMYTTMSMFCSPGESGRRPSPSTTRIRSCSICSPSSGPFVMMCGP</sequence>
<proteinExistence type="inferred from homology"/>
<comment type="similarity">
    <text evidence="1">Belongs to the UDP-glycosyltransferase family.</text>
</comment>
<dbReference type="InterPro" id="IPR058980">
    <property type="entry name" value="Glyco_transf_N"/>
</dbReference>
<feature type="domain" description="Glycosyltransferase N-terminal" evidence="3">
    <location>
        <begin position="5"/>
        <end position="40"/>
    </location>
</feature>
<feature type="signal peptide" evidence="2">
    <location>
        <begin position="1"/>
        <end position="40"/>
    </location>
</feature>
<evidence type="ECO:0000256" key="1">
    <source>
        <dbReference type="ARBA" id="ARBA00009995"/>
    </source>
</evidence>
<feature type="chain" id="PRO_5002060813" description="Glycosyltransferase N-terminal domain-containing protein" evidence="2">
    <location>
        <begin position="41"/>
        <end position="93"/>
    </location>
</feature>
<evidence type="ECO:0000313" key="4">
    <source>
        <dbReference type="EMBL" id="JAD76374.1"/>
    </source>
</evidence>
<protein>
    <recommendedName>
        <fullName evidence="3">Glycosyltransferase N-terminal domain-containing protein</fullName>
    </recommendedName>
</protein>
<reference evidence="4" key="1">
    <citation type="submission" date="2014-09" db="EMBL/GenBank/DDBJ databases">
        <authorList>
            <person name="Magalhaes I.L.F."/>
            <person name="Oliveira U."/>
            <person name="Santos F.R."/>
            <person name="Vidigal T.H.D.A."/>
            <person name="Brescovit A.D."/>
            <person name="Santos A.J."/>
        </authorList>
    </citation>
    <scope>NUCLEOTIDE SEQUENCE</scope>
    <source>
        <tissue evidence="4">Shoot tissue taken approximately 20 cm above the soil surface</tissue>
    </source>
</reference>
<dbReference type="AlphaFoldDB" id="A0A0A9CJ79"/>
<name>A0A0A9CJ79_ARUDO</name>
<keyword evidence="2" id="KW-0732">Signal</keyword>
<dbReference type="Pfam" id="PF26168">
    <property type="entry name" value="Glyco_transf_N"/>
    <property type="match status" value="1"/>
</dbReference>